<keyword evidence="2" id="KW-0808">Transferase</keyword>
<dbReference type="GO" id="GO:0016757">
    <property type="term" value="F:glycosyltransferase activity"/>
    <property type="evidence" value="ECO:0007669"/>
    <property type="project" value="InterPro"/>
</dbReference>
<dbReference type="RefSeq" id="WP_163303003.1">
    <property type="nucleotide sequence ID" value="NZ_JAAGRQ010000068.1"/>
</dbReference>
<dbReference type="AlphaFoldDB" id="A0A7K3NNZ8"/>
<evidence type="ECO:0000313" key="3">
    <source>
        <dbReference type="Proteomes" id="UP000469724"/>
    </source>
</evidence>
<gene>
    <name evidence="2" type="ORF">G3N56_14395</name>
</gene>
<organism evidence="2 3">
    <name type="scientific">Desulfolutivibrio sulfodismutans</name>
    <dbReference type="NCBI Taxonomy" id="63561"/>
    <lineage>
        <taxon>Bacteria</taxon>
        <taxon>Pseudomonadati</taxon>
        <taxon>Thermodesulfobacteriota</taxon>
        <taxon>Desulfovibrionia</taxon>
        <taxon>Desulfovibrionales</taxon>
        <taxon>Desulfovibrionaceae</taxon>
        <taxon>Desulfolutivibrio</taxon>
    </lineage>
</organism>
<comment type="caution">
    <text evidence="2">The sequence shown here is derived from an EMBL/GenBank/DDBJ whole genome shotgun (WGS) entry which is preliminary data.</text>
</comment>
<reference evidence="2 3" key="1">
    <citation type="submission" date="2020-02" db="EMBL/GenBank/DDBJ databases">
        <title>Comparative genomics of sulfur disproportionating microorganisms.</title>
        <authorList>
            <person name="Ward L.M."/>
            <person name="Bertran E."/>
            <person name="Johnston D.T."/>
        </authorList>
    </citation>
    <scope>NUCLEOTIDE SEQUENCE [LARGE SCALE GENOMIC DNA]</scope>
    <source>
        <strain evidence="2 3">DSM 3696</strain>
    </source>
</reference>
<dbReference type="PANTHER" id="PTHR12526">
    <property type="entry name" value="GLYCOSYLTRANSFERASE"/>
    <property type="match status" value="1"/>
</dbReference>
<dbReference type="Pfam" id="PF00534">
    <property type="entry name" value="Glycos_transf_1"/>
    <property type="match status" value="1"/>
</dbReference>
<protein>
    <submittedName>
        <fullName evidence="2">Glycosyltransferase family 4 protein</fullName>
    </submittedName>
</protein>
<dbReference type="SUPFAM" id="SSF53756">
    <property type="entry name" value="UDP-Glycosyltransferase/glycogen phosphorylase"/>
    <property type="match status" value="1"/>
</dbReference>
<dbReference type="EMBL" id="JAAGRQ010000068">
    <property type="protein sequence ID" value="NDY57922.1"/>
    <property type="molecule type" value="Genomic_DNA"/>
</dbReference>
<name>A0A7K3NNZ8_9BACT</name>
<feature type="domain" description="Glycosyl transferase family 1" evidence="1">
    <location>
        <begin position="225"/>
        <end position="387"/>
    </location>
</feature>
<evidence type="ECO:0000313" key="2">
    <source>
        <dbReference type="EMBL" id="NDY57922.1"/>
    </source>
</evidence>
<proteinExistence type="predicted"/>
<dbReference type="Proteomes" id="UP000469724">
    <property type="component" value="Unassembled WGS sequence"/>
</dbReference>
<dbReference type="Gene3D" id="3.40.50.2000">
    <property type="entry name" value="Glycogen Phosphorylase B"/>
    <property type="match status" value="2"/>
</dbReference>
<accession>A0A7K3NNZ8</accession>
<keyword evidence="3" id="KW-1185">Reference proteome</keyword>
<evidence type="ECO:0000259" key="1">
    <source>
        <dbReference type="Pfam" id="PF00534"/>
    </source>
</evidence>
<dbReference type="InterPro" id="IPR001296">
    <property type="entry name" value="Glyco_trans_1"/>
</dbReference>
<sequence>MADQRPVLAMVLKGYPRISETFISNEIRILEELGLRIRIISMRKPRESFAHASVSRIQAEVVYLPEMLSGHWGEFLRRNLRQLRARPAAYLKASARMLRQLIKTRRSASLKHLLQAGYLLQDPKSDPPAAHFHAHFAHSPGSVARYAAMLTGLPFSFTGHAKDVYTQNPASLAEKLRHAAFAVTCTGHNREYLDRLAAGRTPVHLVYHGIDLSLFTPGPPPPLEPPFRILAVARLTAKKGLPTVIRALALLAEQGLDFTFDLIGEGEDRQKLEALAGYSGLATRMRFHGAMPHEQVLDFYRSAHAFVLGCQVLQNGDRDGIPNVLVEAMAMGVPVAATHVSAIPELVEEEKTGLLVSPGDPEALARAVHRLLTDAALRDRIIPAARDKVRADFDNTVHTARLANIFRALAGSPPGMFADPESDAEETPRL</sequence>